<evidence type="ECO:0000313" key="2">
    <source>
        <dbReference type="Proteomes" id="UP000318878"/>
    </source>
</evidence>
<dbReference type="OrthoDB" id="280020at2"/>
<accession>A0A5C5VK00</accession>
<evidence type="ECO:0000313" key="1">
    <source>
        <dbReference type="EMBL" id="TWT38938.1"/>
    </source>
</evidence>
<dbReference type="Proteomes" id="UP000318878">
    <property type="component" value="Unassembled WGS sequence"/>
</dbReference>
<proteinExistence type="predicted"/>
<reference evidence="1 2" key="1">
    <citation type="submission" date="2019-02" db="EMBL/GenBank/DDBJ databases">
        <title>Deep-cultivation of Planctomycetes and their phenomic and genomic characterization uncovers novel biology.</title>
        <authorList>
            <person name="Wiegand S."/>
            <person name="Jogler M."/>
            <person name="Boedeker C."/>
            <person name="Pinto D."/>
            <person name="Vollmers J."/>
            <person name="Rivas-Marin E."/>
            <person name="Kohn T."/>
            <person name="Peeters S.H."/>
            <person name="Heuer A."/>
            <person name="Rast P."/>
            <person name="Oberbeckmann S."/>
            <person name="Bunk B."/>
            <person name="Jeske O."/>
            <person name="Meyerdierks A."/>
            <person name="Storesund J.E."/>
            <person name="Kallscheuer N."/>
            <person name="Luecker S."/>
            <person name="Lage O.M."/>
            <person name="Pohl T."/>
            <person name="Merkel B.J."/>
            <person name="Hornburger P."/>
            <person name="Mueller R.-W."/>
            <person name="Bruemmer F."/>
            <person name="Labrenz M."/>
            <person name="Spormann A.M."/>
            <person name="Op Den Camp H."/>
            <person name="Overmann J."/>
            <person name="Amann R."/>
            <person name="Jetten M.S.M."/>
            <person name="Mascher T."/>
            <person name="Medema M.H."/>
            <person name="Devos D.P."/>
            <person name="Kaster A.-K."/>
            <person name="Ovreas L."/>
            <person name="Rohde M."/>
            <person name="Galperin M.Y."/>
            <person name="Jogler C."/>
        </authorList>
    </citation>
    <scope>NUCLEOTIDE SEQUENCE [LARGE SCALE GENOMIC DNA]</scope>
    <source>
        <strain evidence="1 2">Enr8</strain>
    </source>
</reference>
<dbReference type="AlphaFoldDB" id="A0A5C5VK00"/>
<name>A0A5C5VK00_9BACT</name>
<sequence>MNILILPDGSLRCIYSEAVDLRQVGSPKIKRASHVEPDAEGNWHADLSPVGGPALGPFANRSDALHAEAEWLDLNWLGSQ</sequence>
<organism evidence="1 2">
    <name type="scientific">Blastopirellula retiformator</name>
    <dbReference type="NCBI Taxonomy" id="2527970"/>
    <lineage>
        <taxon>Bacteria</taxon>
        <taxon>Pseudomonadati</taxon>
        <taxon>Planctomycetota</taxon>
        <taxon>Planctomycetia</taxon>
        <taxon>Pirellulales</taxon>
        <taxon>Pirellulaceae</taxon>
        <taxon>Blastopirellula</taxon>
    </lineage>
</organism>
<comment type="caution">
    <text evidence="1">The sequence shown here is derived from an EMBL/GenBank/DDBJ whole genome shotgun (WGS) entry which is preliminary data.</text>
</comment>
<keyword evidence="2" id="KW-1185">Reference proteome</keyword>
<protein>
    <submittedName>
        <fullName evidence="1">Uncharacterized protein</fullName>
    </submittedName>
</protein>
<gene>
    <name evidence="1" type="ORF">Enr8_06320</name>
</gene>
<dbReference type="EMBL" id="SJPF01000001">
    <property type="protein sequence ID" value="TWT38938.1"/>
    <property type="molecule type" value="Genomic_DNA"/>
</dbReference>